<reference evidence="2" key="1">
    <citation type="submission" date="2019-08" db="EMBL/GenBank/DDBJ databases">
        <authorList>
            <person name="Kucharzyk K."/>
            <person name="Murdoch R.W."/>
            <person name="Higgins S."/>
            <person name="Loffler F."/>
        </authorList>
    </citation>
    <scope>NUCLEOTIDE SEQUENCE</scope>
</reference>
<dbReference type="EC" id="2.3.1.-" evidence="2"/>
<comment type="caution">
    <text evidence="2">The sequence shown here is derived from an EMBL/GenBank/DDBJ whole genome shotgun (WGS) entry which is preliminary data.</text>
</comment>
<dbReference type="AlphaFoldDB" id="A0A645GVS8"/>
<gene>
    <name evidence="2" type="primary">phnO_4</name>
    <name evidence="2" type="ORF">SDC9_177312</name>
</gene>
<organism evidence="2">
    <name type="scientific">bioreactor metagenome</name>
    <dbReference type="NCBI Taxonomy" id="1076179"/>
    <lineage>
        <taxon>unclassified sequences</taxon>
        <taxon>metagenomes</taxon>
        <taxon>ecological metagenomes</taxon>
    </lineage>
</organism>
<keyword evidence="2" id="KW-0808">Transferase</keyword>
<dbReference type="InterPro" id="IPR000182">
    <property type="entry name" value="GNAT_dom"/>
</dbReference>
<dbReference type="GO" id="GO:0016747">
    <property type="term" value="F:acyltransferase activity, transferring groups other than amino-acyl groups"/>
    <property type="evidence" value="ECO:0007669"/>
    <property type="project" value="InterPro"/>
</dbReference>
<dbReference type="EMBL" id="VSSQ01080736">
    <property type="protein sequence ID" value="MPN29859.1"/>
    <property type="molecule type" value="Genomic_DNA"/>
</dbReference>
<evidence type="ECO:0000313" key="2">
    <source>
        <dbReference type="EMBL" id="MPN29859.1"/>
    </source>
</evidence>
<sequence>MEKLEDPKYKIFIFEKDKKILAFISLRIETQLHHAAMIAEIMEFVVNEKDRSKGIGKRLFRHALQFAKKNNCLQIEVACNQKRKATHHFYTQQKMKNSHYKFSYPL</sequence>
<dbReference type="SUPFAM" id="SSF55729">
    <property type="entry name" value="Acyl-CoA N-acyltransferases (Nat)"/>
    <property type="match status" value="1"/>
</dbReference>
<protein>
    <submittedName>
        <fullName evidence="2">Aminoalkylphosphonate N-acetyltransferase</fullName>
        <ecNumber evidence="2">2.3.1.-</ecNumber>
    </submittedName>
</protein>
<accession>A0A645GVS8</accession>
<dbReference type="Gene3D" id="3.40.630.30">
    <property type="match status" value="1"/>
</dbReference>
<evidence type="ECO:0000259" key="1">
    <source>
        <dbReference type="PROSITE" id="PS51186"/>
    </source>
</evidence>
<dbReference type="CDD" id="cd04301">
    <property type="entry name" value="NAT_SF"/>
    <property type="match status" value="1"/>
</dbReference>
<dbReference type="InterPro" id="IPR016181">
    <property type="entry name" value="Acyl_CoA_acyltransferase"/>
</dbReference>
<dbReference type="Pfam" id="PF00583">
    <property type="entry name" value="Acetyltransf_1"/>
    <property type="match status" value="1"/>
</dbReference>
<name>A0A645GVS8_9ZZZZ</name>
<feature type="domain" description="N-acetyltransferase" evidence="1">
    <location>
        <begin position="1"/>
        <end position="106"/>
    </location>
</feature>
<keyword evidence="2" id="KW-0012">Acyltransferase</keyword>
<proteinExistence type="predicted"/>
<dbReference type="PROSITE" id="PS51186">
    <property type="entry name" value="GNAT"/>
    <property type="match status" value="1"/>
</dbReference>